<organism evidence="2 3">
    <name type="scientific">Tulasnella calospora MUT 4182</name>
    <dbReference type="NCBI Taxonomy" id="1051891"/>
    <lineage>
        <taxon>Eukaryota</taxon>
        <taxon>Fungi</taxon>
        <taxon>Dikarya</taxon>
        <taxon>Basidiomycota</taxon>
        <taxon>Agaricomycotina</taxon>
        <taxon>Agaricomycetes</taxon>
        <taxon>Cantharellales</taxon>
        <taxon>Tulasnellaceae</taxon>
        <taxon>Tulasnella</taxon>
    </lineage>
</organism>
<sequence length="350" mass="39927">MFHMTFLQPLDVAVFSPLSHHWSDVVIKQTGIGQAIRKQDFCRLYATARIQTFIPALIRRGFEVTGIKPFDPSHIDLSKQAPAKILERGTLPVGPSDAVQAVTGSEEGSETGTMLDEAAKALEIVPQTAEEIKMQGVIGKLRDKFVSSAVREVLMHNQAAVLEESTQLWQNRKRRKISKAQWLTGDEKLEALEQNRGEVKEKARAKKAKAKADEARRETKAVEKAEKERMKRIRQEESQRKKEEKEREKKRKQFEREMAREAKKLEEESRKAERAKENGRKQQEKEAKGHTRRHQSNKENVKGSLIAGKKRKRAGGDISDMPVTRAKCRRMMDPTPPMITRSGCQLRAPF</sequence>
<dbReference type="HOGENOM" id="CLU_792720_0_0_1"/>
<protein>
    <submittedName>
        <fullName evidence="2">Uncharacterized protein</fullName>
    </submittedName>
</protein>
<proteinExistence type="predicted"/>
<dbReference type="AlphaFoldDB" id="A0A0C3QD07"/>
<keyword evidence="3" id="KW-1185">Reference proteome</keyword>
<accession>A0A0C3QD07</accession>
<dbReference type="Proteomes" id="UP000054248">
    <property type="component" value="Unassembled WGS sequence"/>
</dbReference>
<dbReference type="EMBL" id="KN823106">
    <property type="protein sequence ID" value="KIO22574.1"/>
    <property type="molecule type" value="Genomic_DNA"/>
</dbReference>
<gene>
    <name evidence="2" type="ORF">M407DRAFT_27890</name>
</gene>
<evidence type="ECO:0000256" key="1">
    <source>
        <dbReference type="SAM" id="MobiDB-lite"/>
    </source>
</evidence>
<evidence type="ECO:0000313" key="2">
    <source>
        <dbReference type="EMBL" id="KIO22574.1"/>
    </source>
</evidence>
<reference evidence="2 3" key="1">
    <citation type="submission" date="2014-04" db="EMBL/GenBank/DDBJ databases">
        <authorList>
            <consortium name="DOE Joint Genome Institute"/>
            <person name="Kuo A."/>
            <person name="Girlanda M."/>
            <person name="Perotto S."/>
            <person name="Kohler A."/>
            <person name="Nagy L.G."/>
            <person name="Floudas D."/>
            <person name="Copeland A."/>
            <person name="Barry K.W."/>
            <person name="Cichocki N."/>
            <person name="Veneault-Fourrey C."/>
            <person name="LaButti K."/>
            <person name="Lindquist E.A."/>
            <person name="Lipzen A."/>
            <person name="Lundell T."/>
            <person name="Morin E."/>
            <person name="Murat C."/>
            <person name="Sun H."/>
            <person name="Tunlid A."/>
            <person name="Henrissat B."/>
            <person name="Grigoriev I.V."/>
            <person name="Hibbett D.S."/>
            <person name="Martin F."/>
            <person name="Nordberg H.P."/>
            <person name="Cantor M.N."/>
            <person name="Hua S.X."/>
        </authorList>
    </citation>
    <scope>NUCLEOTIDE SEQUENCE [LARGE SCALE GENOMIC DNA]</scope>
    <source>
        <strain evidence="2 3">MUT 4182</strain>
    </source>
</reference>
<name>A0A0C3QD07_9AGAM</name>
<feature type="compositionally biased region" description="Basic and acidic residues" evidence="1">
    <location>
        <begin position="254"/>
        <end position="289"/>
    </location>
</feature>
<dbReference type="OrthoDB" id="5425161at2759"/>
<evidence type="ECO:0000313" key="3">
    <source>
        <dbReference type="Proteomes" id="UP000054248"/>
    </source>
</evidence>
<reference evidence="3" key="2">
    <citation type="submission" date="2015-01" db="EMBL/GenBank/DDBJ databases">
        <title>Evolutionary Origins and Diversification of the Mycorrhizal Mutualists.</title>
        <authorList>
            <consortium name="DOE Joint Genome Institute"/>
            <consortium name="Mycorrhizal Genomics Consortium"/>
            <person name="Kohler A."/>
            <person name="Kuo A."/>
            <person name="Nagy L.G."/>
            <person name="Floudas D."/>
            <person name="Copeland A."/>
            <person name="Barry K.W."/>
            <person name="Cichocki N."/>
            <person name="Veneault-Fourrey C."/>
            <person name="LaButti K."/>
            <person name="Lindquist E.A."/>
            <person name="Lipzen A."/>
            <person name="Lundell T."/>
            <person name="Morin E."/>
            <person name="Murat C."/>
            <person name="Riley R."/>
            <person name="Ohm R."/>
            <person name="Sun H."/>
            <person name="Tunlid A."/>
            <person name="Henrissat B."/>
            <person name="Grigoriev I.V."/>
            <person name="Hibbett D.S."/>
            <person name="Martin F."/>
        </authorList>
    </citation>
    <scope>NUCLEOTIDE SEQUENCE [LARGE SCALE GENOMIC DNA]</scope>
    <source>
        <strain evidence="3">MUT 4182</strain>
    </source>
</reference>
<feature type="compositionally biased region" description="Basic and acidic residues" evidence="1">
    <location>
        <begin position="210"/>
        <end position="247"/>
    </location>
</feature>
<feature type="region of interest" description="Disordered" evidence="1">
    <location>
        <begin position="197"/>
        <end position="350"/>
    </location>
</feature>